<sequence>GDEFGSLTRVVITDTYEQVVLNEPHLFLVLAGLFAGLSYYYQFFQHNYCYLAFPLLQRFKLFQVRSELISLLYTCTWQTFHTLKYYYIFYFIFGSLPKTWINASFNINVDSSTTPINSLLGLLSLSLFWQTYLCIYLLKFSWLFTRILVKVFHTQHYEFTIQSVMEYDKQKTLPEALTSSYS</sequence>
<evidence type="ECO:0000256" key="10">
    <source>
        <dbReference type="ARBA" id="ARBA00023132"/>
    </source>
</evidence>
<feature type="transmembrane region" description="Helical" evidence="13">
    <location>
        <begin position="87"/>
        <end position="107"/>
    </location>
</feature>
<keyword evidence="11 13" id="KW-0472">Membrane</keyword>
<dbReference type="GO" id="GO:0006999">
    <property type="term" value="P:nuclear pore organization"/>
    <property type="evidence" value="ECO:0007669"/>
    <property type="project" value="TreeGrafter"/>
</dbReference>
<dbReference type="GO" id="GO:0015031">
    <property type="term" value="P:protein transport"/>
    <property type="evidence" value="ECO:0007669"/>
    <property type="project" value="UniProtKB-KW"/>
</dbReference>
<dbReference type="EMBL" id="HACG01023582">
    <property type="protein sequence ID" value="CEK70447.1"/>
    <property type="molecule type" value="Transcribed_RNA"/>
</dbReference>
<dbReference type="GO" id="GO:0031965">
    <property type="term" value="C:nuclear membrane"/>
    <property type="evidence" value="ECO:0007669"/>
    <property type="project" value="UniProtKB-SubCell"/>
</dbReference>
<keyword evidence="6" id="KW-0509">mRNA transport</keyword>
<dbReference type="PANTHER" id="PTHR13269:SF6">
    <property type="entry name" value="NUCLEOPORIN NDC1"/>
    <property type="match status" value="1"/>
</dbReference>
<evidence type="ECO:0000256" key="8">
    <source>
        <dbReference type="ARBA" id="ARBA00022989"/>
    </source>
</evidence>
<evidence type="ECO:0000256" key="7">
    <source>
        <dbReference type="ARBA" id="ARBA00022927"/>
    </source>
</evidence>
<gene>
    <name evidence="14" type="primary">ORF74199</name>
</gene>
<evidence type="ECO:0000256" key="1">
    <source>
        <dbReference type="ARBA" id="ARBA00004232"/>
    </source>
</evidence>
<feature type="non-terminal residue" evidence="14">
    <location>
        <position position="1"/>
    </location>
</feature>
<evidence type="ECO:0000256" key="13">
    <source>
        <dbReference type="SAM" id="Phobius"/>
    </source>
</evidence>
<evidence type="ECO:0000256" key="5">
    <source>
        <dbReference type="ARBA" id="ARBA00022692"/>
    </source>
</evidence>
<keyword evidence="8 13" id="KW-1133">Transmembrane helix</keyword>
<reference evidence="14" key="1">
    <citation type="submission" date="2014-12" db="EMBL/GenBank/DDBJ databases">
        <title>Insight into the proteome of Arion vulgaris.</title>
        <authorList>
            <person name="Aradska J."/>
            <person name="Bulat T."/>
            <person name="Smidak R."/>
            <person name="Sarate P."/>
            <person name="Gangsoo J."/>
            <person name="Sialana F."/>
            <person name="Bilban M."/>
            <person name="Lubec G."/>
        </authorList>
    </citation>
    <scope>NUCLEOTIDE SEQUENCE</scope>
    <source>
        <tissue evidence="14">Skin</tissue>
    </source>
</reference>
<dbReference type="GO" id="GO:0070762">
    <property type="term" value="C:nuclear pore transmembrane ring"/>
    <property type="evidence" value="ECO:0007669"/>
    <property type="project" value="TreeGrafter"/>
</dbReference>
<comment type="subcellular location">
    <subcellularLocation>
        <location evidence="1">Nucleus membrane</location>
        <topology evidence="1">Multi-pass membrane protein</topology>
    </subcellularLocation>
    <subcellularLocation>
        <location evidence="2">Nucleus</location>
        <location evidence="2">Nuclear pore complex</location>
    </subcellularLocation>
</comment>
<evidence type="ECO:0000256" key="2">
    <source>
        <dbReference type="ARBA" id="ARBA00004567"/>
    </source>
</evidence>
<accession>A0A0B6ZQ20</accession>
<feature type="transmembrane region" description="Helical" evidence="13">
    <location>
        <begin position="119"/>
        <end position="138"/>
    </location>
</feature>
<evidence type="ECO:0000256" key="9">
    <source>
        <dbReference type="ARBA" id="ARBA00023010"/>
    </source>
</evidence>
<evidence type="ECO:0000256" key="12">
    <source>
        <dbReference type="ARBA" id="ARBA00023242"/>
    </source>
</evidence>
<evidence type="ECO:0000313" key="14">
    <source>
        <dbReference type="EMBL" id="CEK70447.1"/>
    </source>
</evidence>
<dbReference type="Pfam" id="PF09531">
    <property type="entry name" value="Ndc1_Nup"/>
    <property type="match status" value="1"/>
</dbReference>
<keyword evidence="7" id="KW-0653">Protein transport</keyword>
<keyword evidence="10" id="KW-0906">Nuclear pore complex</keyword>
<protein>
    <submittedName>
        <fullName evidence="14">Uncharacterized protein</fullName>
    </submittedName>
</protein>
<feature type="transmembrane region" description="Helical" evidence="13">
    <location>
        <begin position="24"/>
        <end position="41"/>
    </location>
</feature>
<evidence type="ECO:0000256" key="3">
    <source>
        <dbReference type="ARBA" id="ARBA00005760"/>
    </source>
</evidence>
<dbReference type="GO" id="GO:0030674">
    <property type="term" value="F:protein-macromolecule adaptor activity"/>
    <property type="evidence" value="ECO:0007669"/>
    <property type="project" value="TreeGrafter"/>
</dbReference>
<dbReference type="AlphaFoldDB" id="A0A0B6ZQ20"/>
<keyword evidence="12" id="KW-0539">Nucleus</keyword>
<dbReference type="GO" id="GO:0051028">
    <property type="term" value="P:mRNA transport"/>
    <property type="evidence" value="ECO:0007669"/>
    <property type="project" value="UniProtKB-KW"/>
</dbReference>
<keyword evidence="4" id="KW-0813">Transport</keyword>
<dbReference type="InterPro" id="IPR019049">
    <property type="entry name" value="Nucleoporin_prot_Ndc1/Nup"/>
</dbReference>
<comment type="similarity">
    <text evidence="3">Belongs to the NDC1 family.</text>
</comment>
<dbReference type="PANTHER" id="PTHR13269">
    <property type="entry name" value="NUCLEOPORIN NDC1"/>
    <property type="match status" value="1"/>
</dbReference>
<keyword evidence="5 13" id="KW-0812">Transmembrane</keyword>
<evidence type="ECO:0000256" key="11">
    <source>
        <dbReference type="ARBA" id="ARBA00023136"/>
    </source>
</evidence>
<evidence type="ECO:0000256" key="4">
    <source>
        <dbReference type="ARBA" id="ARBA00022448"/>
    </source>
</evidence>
<organism evidence="14">
    <name type="scientific">Arion vulgaris</name>
    <dbReference type="NCBI Taxonomy" id="1028688"/>
    <lineage>
        <taxon>Eukaryota</taxon>
        <taxon>Metazoa</taxon>
        <taxon>Spiralia</taxon>
        <taxon>Lophotrochozoa</taxon>
        <taxon>Mollusca</taxon>
        <taxon>Gastropoda</taxon>
        <taxon>Heterobranchia</taxon>
        <taxon>Euthyneura</taxon>
        <taxon>Panpulmonata</taxon>
        <taxon>Eupulmonata</taxon>
        <taxon>Stylommatophora</taxon>
        <taxon>Helicina</taxon>
        <taxon>Arionoidea</taxon>
        <taxon>Arionidae</taxon>
        <taxon>Arion</taxon>
    </lineage>
</organism>
<evidence type="ECO:0000256" key="6">
    <source>
        <dbReference type="ARBA" id="ARBA00022816"/>
    </source>
</evidence>
<proteinExistence type="inferred from homology"/>
<feature type="non-terminal residue" evidence="14">
    <location>
        <position position="182"/>
    </location>
</feature>
<keyword evidence="9" id="KW-0811">Translocation</keyword>
<name>A0A0B6ZQ20_9EUPU</name>